<accession>A0A8J1TCS9</accession>
<dbReference type="SUPFAM" id="SSF54680">
    <property type="entry name" value="Pyrimidine nucleoside phosphorylase C-terminal domain"/>
    <property type="match status" value="1"/>
</dbReference>
<evidence type="ECO:0000256" key="1">
    <source>
        <dbReference type="ARBA" id="ARBA00006915"/>
    </source>
</evidence>
<dbReference type="SMART" id="SM00941">
    <property type="entry name" value="PYNP_C"/>
    <property type="match status" value="1"/>
</dbReference>
<comment type="similarity">
    <text evidence="1 5">Belongs to the thymidine/pyrimidine-nucleoside phosphorylase family.</text>
</comment>
<reference evidence="6" key="1">
    <citation type="submission" date="2022-03" db="EMBL/GenBank/DDBJ databases">
        <authorList>
            <person name="Martin C."/>
        </authorList>
    </citation>
    <scope>NUCLEOTIDE SEQUENCE</scope>
</reference>
<dbReference type="PANTHER" id="PTHR10515">
    <property type="entry name" value="THYMIDINE PHOSPHORYLASE"/>
    <property type="match status" value="1"/>
</dbReference>
<evidence type="ECO:0000256" key="4">
    <source>
        <dbReference type="ARBA" id="ARBA00022679"/>
    </source>
</evidence>
<dbReference type="Pfam" id="PF00591">
    <property type="entry name" value="Glycos_transf_3"/>
    <property type="match status" value="1"/>
</dbReference>
<dbReference type="InterPro" id="IPR017459">
    <property type="entry name" value="Glycosyl_Trfase_fam3_N_dom"/>
</dbReference>
<dbReference type="NCBIfam" id="NF004490">
    <property type="entry name" value="PRK05820.1"/>
    <property type="match status" value="1"/>
</dbReference>
<dbReference type="PIRSF" id="PIRSF000478">
    <property type="entry name" value="TP_PyNP"/>
    <property type="match status" value="1"/>
</dbReference>
<sequence>MSRFAPSDLIVNVRDSVPLTQGEVEGFVDAVTNNGIQQAQIGAMLMAIRLNGLSADETIHLTRAMMQSGEVLQWPEEWTRQKRVVDKHSTGGVGDKVSVVLAPALAACGMKVPMISGRGLGFAHGTLDKLEAIPGFQISCSTVKMREILDEVGCCIVGQTETLVPADRILYAIRDVTGTVESVPLISSSIVSKKVAETLSALVLDVKCGKAAYMKTEKQARDLAESMVSSSCGVGVETVAILTRMDNPIGNYVGHSLEIIDAIETMQGNGPSDLVELVCTLGGHLLKNAGKVSTPMKGYQLIEETIANGSALEKFRLMMQAQEVDETTANSLCKKDVDFFSIFRPSKLKTDVKADSEGYISSVDAFALANVINSLGAGRAKAGDQINHSVGLHLRKHIGERVEKGEVWLTVHHESPLSGDHLKTIRNTLELQDKELPAGCASRIIDIITNETIQGKRDTPRANDMQNGSCD</sequence>
<dbReference type="AlphaFoldDB" id="A0A8J1TCS9"/>
<comment type="subunit">
    <text evidence="2 5">Homodimer.</text>
</comment>
<dbReference type="EMBL" id="CAIIXF020000011">
    <property type="protein sequence ID" value="CAH1798744.1"/>
    <property type="molecule type" value="Genomic_DNA"/>
</dbReference>
<organism evidence="6 7">
    <name type="scientific">Owenia fusiformis</name>
    <name type="common">Polychaete worm</name>
    <dbReference type="NCBI Taxonomy" id="6347"/>
    <lineage>
        <taxon>Eukaryota</taxon>
        <taxon>Metazoa</taxon>
        <taxon>Spiralia</taxon>
        <taxon>Lophotrochozoa</taxon>
        <taxon>Annelida</taxon>
        <taxon>Polychaeta</taxon>
        <taxon>Sedentaria</taxon>
        <taxon>Canalipalpata</taxon>
        <taxon>Sabellida</taxon>
        <taxon>Oweniida</taxon>
        <taxon>Oweniidae</taxon>
        <taxon>Owenia</taxon>
    </lineage>
</organism>
<evidence type="ECO:0000256" key="2">
    <source>
        <dbReference type="ARBA" id="ARBA00011738"/>
    </source>
</evidence>
<dbReference type="GO" id="GO:0004645">
    <property type="term" value="F:1,4-alpha-oligoglucan phosphorylase activity"/>
    <property type="evidence" value="ECO:0007669"/>
    <property type="project" value="InterPro"/>
</dbReference>
<dbReference type="GO" id="GO:0006206">
    <property type="term" value="P:pyrimidine nucleobase metabolic process"/>
    <property type="evidence" value="ECO:0007669"/>
    <property type="project" value="InterPro"/>
</dbReference>
<keyword evidence="7" id="KW-1185">Reference proteome</keyword>
<dbReference type="PANTHER" id="PTHR10515:SF0">
    <property type="entry name" value="THYMIDINE PHOSPHORYLASE"/>
    <property type="match status" value="1"/>
</dbReference>
<dbReference type="Gene3D" id="3.40.1030.10">
    <property type="entry name" value="Nucleoside phosphorylase/phosphoribosyltransferase catalytic domain"/>
    <property type="match status" value="1"/>
</dbReference>
<name>A0A8J1TCS9_OWEFU</name>
<dbReference type="SUPFAM" id="SSF52418">
    <property type="entry name" value="Nucleoside phosphorylase/phosphoribosyltransferase catalytic domain"/>
    <property type="match status" value="1"/>
</dbReference>
<dbReference type="InterPro" id="IPR000053">
    <property type="entry name" value="Thymidine/pyrmidine_PPase"/>
</dbReference>
<dbReference type="OrthoDB" id="445007at2759"/>
<comment type="pathway">
    <text evidence="5">Pyrimidine metabolism; dTMP biosynthesis via salvage pathway; dTMP from thymine: step 1/2.</text>
</comment>
<keyword evidence="3 5" id="KW-0328">Glycosyltransferase</keyword>
<dbReference type="EC" id="2.4.2.4" evidence="5"/>
<dbReference type="Gene3D" id="3.90.1170.30">
    <property type="entry name" value="Pyrimidine nucleoside phosphorylase-like, C-terminal domain"/>
    <property type="match status" value="1"/>
</dbReference>
<dbReference type="GO" id="GO:0005829">
    <property type="term" value="C:cytosol"/>
    <property type="evidence" value="ECO:0007669"/>
    <property type="project" value="TreeGrafter"/>
</dbReference>
<gene>
    <name evidence="6" type="ORF">OFUS_LOCUS22838</name>
</gene>
<dbReference type="SUPFAM" id="SSF47648">
    <property type="entry name" value="Nucleoside phosphorylase/phosphoribosyltransferase N-terminal domain"/>
    <property type="match status" value="1"/>
</dbReference>
<dbReference type="GO" id="GO:0006213">
    <property type="term" value="P:pyrimidine nucleoside metabolic process"/>
    <property type="evidence" value="ECO:0007669"/>
    <property type="project" value="UniProtKB-UniRule"/>
</dbReference>
<dbReference type="InterPro" id="IPR036566">
    <property type="entry name" value="PYNP-like_C_sf"/>
</dbReference>
<dbReference type="InterPro" id="IPR018090">
    <property type="entry name" value="Pyrmidine_PPas_bac/euk"/>
</dbReference>
<dbReference type="InterPro" id="IPR013102">
    <property type="entry name" value="PYNP_C"/>
</dbReference>
<dbReference type="FunFam" id="3.40.1030.10:FF:000003">
    <property type="entry name" value="Pyrimidine-nucleoside phosphorylase"/>
    <property type="match status" value="1"/>
</dbReference>
<evidence type="ECO:0000313" key="6">
    <source>
        <dbReference type="EMBL" id="CAH1798744.1"/>
    </source>
</evidence>
<dbReference type="InterPro" id="IPR036320">
    <property type="entry name" value="Glycosyl_Trfase_fam3_N_dom_sf"/>
</dbReference>
<dbReference type="Proteomes" id="UP000749559">
    <property type="component" value="Unassembled WGS sequence"/>
</dbReference>
<comment type="caution">
    <text evidence="6">The sequence shown here is derived from an EMBL/GenBank/DDBJ whole genome shotgun (WGS) entry which is preliminary data.</text>
</comment>
<comment type="catalytic activity">
    <reaction evidence="5">
        <text>thymidine + phosphate = 2-deoxy-alpha-D-ribose 1-phosphate + thymine</text>
        <dbReference type="Rhea" id="RHEA:16037"/>
        <dbReference type="ChEBI" id="CHEBI:17748"/>
        <dbReference type="ChEBI" id="CHEBI:17821"/>
        <dbReference type="ChEBI" id="CHEBI:43474"/>
        <dbReference type="ChEBI" id="CHEBI:57259"/>
        <dbReference type="EC" id="2.4.2.4"/>
    </reaction>
</comment>
<comment type="function">
    <text evidence="5">Catalyzes the reversible phosphorolysis of thymidine. The produced molecules are then utilized as carbon and energy sources or in the rescue of pyrimidine bases for nucleotide synthesis.</text>
</comment>
<dbReference type="Pfam" id="PF07831">
    <property type="entry name" value="PYNP_C"/>
    <property type="match status" value="1"/>
</dbReference>
<dbReference type="InterPro" id="IPR000312">
    <property type="entry name" value="Glycosyl_Trfase_fam3"/>
</dbReference>
<keyword evidence="4 5" id="KW-0808">Transferase</keyword>
<dbReference type="InterPro" id="IPR035902">
    <property type="entry name" value="Nuc_phospho_transferase"/>
</dbReference>
<evidence type="ECO:0000256" key="3">
    <source>
        <dbReference type="ARBA" id="ARBA00022676"/>
    </source>
</evidence>
<evidence type="ECO:0000313" key="7">
    <source>
        <dbReference type="Proteomes" id="UP000749559"/>
    </source>
</evidence>
<dbReference type="GO" id="GO:0009032">
    <property type="term" value="F:thymidine phosphorylase activity"/>
    <property type="evidence" value="ECO:0007669"/>
    <property type="project" value="UniProtKB-UniRule"/>
</dbReference>
<protein>
    <recommendedName>
        <fullName evidence="5">Thymidine phosphorylase</fullName>
        <shortName evidence="5">TP</shortName>
        <ecNumber evidence="5">2.4.2.4</ecNumber>
    </recommendedName>
    <alternativeName>
        <fullName evidence="5">TdRPase</fullName>
    </alternativeName>
</protein>
<dbReference type="NCBIfam" id="TIGR02644">
    <property type="entry name" value="Y_phosphoryl"/>
    <property type="match status" value="1"/>
</dbReference>
<dbReference type="UniPathway" id="UPA00578">
    <property type="reaction ID" value="UER00638"/>
</dbReference>
<dbReference type="Gene3D" id="1.20.970.10">
    <property type="entry name" value="Transferase, Pyrimidine Nucleoside Phosphorylase, Chain C"/>
    <property type="match status" value="1"/>
</dbReference>
<proteinExistence type="inferred from homology"/>
<dbReference type="Pfam" id="PF02885">
    <property type="entry name" value="Glycos_trans_3N"/>
    <property type="match status" value="1"/>
</dbReference>
<evidence type="ECO:0000256" key="5">
    <source>
        <dbReference type="PIRNR" id="PIRNR000478"/>
    </source>
</evidence>